<dbReference type="EMBL" id="MHKY01000021">
    <property type="protein sequence ID" value="OGY99019.1"/>
    <property type="molecule type" value="Genomic_DNA"/>
</dbReference>
<sequence length="161" mass="19267">MLVFAPLARVFKGLKKGQVFLSGFRTISPKIERRWDWTRPGGSERKNYLRFLEYVRTHYGYRAKARICLFILQVFPRIFFERYLKVGNRNVGMLEYKIPTYAEIFGVPVFRKDLGVAWDEGRKNRPLNAIPREISSAYIRAQLRKRGGWRIFHPYYRGWKL</sequence>
<reference evidence="1 2" key="1">
    <citation type="journal article" date="2016" name="Nat. Commun.">
        <title>Thousands of microbial genomes shed light on interconnected biogeochemical processes in an aquifer system.</title>
        <authorList>
            <person name="Anantharaman K."/>
            <person name="Brown C.T."/>
            <person name="Hug L.A."/>
            <person name="Sharon I."/>
            <person name="Castelle C.J."/>
            <person name="Probst A.J."/>
            <person name="Thomas B.C."/>
            <person name="Singh A."/>
            <person name="Wilkins M.J."/>
            <person name="Karaoz U."/>
            <person name="Brodie E.L."/>
            <person name="Williams K.H."/>
            <person name="Hubbard S.S."/>
            <person name="Banfield J.F."/>
        </authorList>
    </citation>
    <scope>NUCLEOTIDE SEQUENCE [LARGE SCALE GENOMIC DNA]</scope>
</reference>
<evidence type="ECO:0000313" key="2">
    <source>
        <dbReference type="Proteomes" id="UP000178796"/>
    </source>
</evidence>
<gene>
    <name evidence="1" type="ORF">A3E09_01055</name>
</gene>
<dbReference type="Proteomes" id="UP000178796">
    <property type="component" value="Unassembled WGS sequence"/>
</dbReference>
<protein>
    <submittedName>
        <fullName evidence="1">Uncharacterized protein</fullName>
    </submittedName>
</protein>
<evidence type="ECO:0000313" key="1">
    <source>
        <dbReference type="EMBL" id="OGY99019.1"/>
    </source>
</evidence>
<name>A0A1G2CE53_9BACT</name>
<dbReference type="AlphaFoldDB" id="A0A1G2CE53"/>
<comment type="caution">
    <text evidence="1">The sequence shown here is derived from an EMBL/GenBank/DDBJ whole genome shotgun (WGS) entry which is preliminary data.</text>
</comment>
<organism evidence="1 2">
    <name type="scientific">Candidatus Liptonbacteria bacterium RIFCSPHIGHO2_12_FULL_60_13</name>
    <dbReference type="NCBI Taxonomy" id="1798648"/>
    <lineage>
        <taxon>Bacteria</taxon>
        <taxon>Candidatus Liptoniibacteriota</taxon>
    </lineage>
</organism>
<proteinExistence type="predicted"/>
<accession>A0A1G2CE53</accession>